<evidence type="ECO:0000256" key="5">
    <source>
        <dbReference type="SAM" id="Phobius"/>
    </source>
</evidence>
<keyword evidence="8" id="KW-1185">Reference proteome</keyword>
<dbReference type="KEGG" id="poz:I0K15_10180"/>
<evidence type="ECO:0000256" key="2">
    <source>
        <dbReference type="ARBA" id="ARBA00022692"/>
    </source>
</evidence>
<feature type="transmembrane region" description="Helical" evidence="5">
    <location>
        <begin position="179"/>
        <end position="195"/>
    </location>
</feature>
<feature type="transmembrane region" description="Helical" evidence="5">
    <location>
        <begin position="53"/>
        <end position="74"/>
    </location>
</feature>
<feature type="transmembrane region" description="Helical" evidence="5">
    <location>
        <begin position="378"/>
        <end position="400"/>
    </location>
</feature>
<dbReference type="AlphaFoldDB" id="A0A7S9LVF2"/>
<feature type="transmembrane region" description="Helical" evidence="5">
    <location>
        <begin position="344"/>
        <end position="366"/>
    </location>
</feature>
<name>A0A7S9LVF2_9RHOB</name>
<protein>
    <submittedName>
        <fullName evidence="7">O-antigen ligase family protein</fullName>
    </submittedName>
</protein>
<dbReference type="GO" id="GO:0016874">
    <property type="term" value="F:ligase activity"/>
    <property type="evidence" value="ECO:0007669"/>
    <property type="project" value="UniProtKB-KW"/>
</dbReference>
<reference evidence="7 8" key="1">
    <citation type="submission" date="2020-11" db="EMBL/GenBank/DDBJ databases">
        <title>Description of Pontivivens ytuae sp. nov. isolated from deep sea sediment of Mariana Trench.</title>
        <authorList>
            <person name="Wang Z."/>
            <person name="Sun Q.-L."/>
            <person name="Xu X.-D."/>
            <person name="Tang Y.-Z."/>
            <person name="Zhang J."/>
        </authorList>
    </citation>
    <scope>NUCLEOTIDE SEQUENCE [LARGE SCALE GENOMIC DNA]</scope>
    <source>
        <strain evidence="7 8">MT2928</strain>
    </source>
</reference>
<keyword evidence="2 5" id="KW-0812">Transmembrane</keyword>
<evidence type="ECO:0000256" key="4">
    <source>
        <dbReference type="ARBA" id="ARBA00023136"/>
    </source>
</evidence>
<sequence>MWPAIAAGVSVFTFFATLRMVKDFDRPTQFLVMAIWLRLVLSAFHEWTFTPMAAGLSINALASVAVAGIGLLLAGPRLLRLNMLVTAWLIVLIVTVSAVINGEFGGMINDLIKWAYFFALAMLSWRAFRIYGKDDVLKAVVVAMLTPVILQMLSVALGVSKATENDGSISYIGGYYHEAAFSVMLFGFLCTAALVRWRWPVVGPAIVAFGIVCVMLTNYRTTILGTLPVMFALSAAVALGGFARQLRPIVVLTILIAVPALLFGAREMLPDRFIDVLVVAQTGADLVKDPLRFTEAEQDLFSGRVYLWSLYINQWLGGQTHVHIIGFGPEVWDRRLPLYAHNTFVSYIHEFGIVGVTALCIFFLTNIIRGMLIADRHLALRSVSIQVGFVILNLSTMPLWQIEGNILYALVIGATWSSPPLTMKKRTSRQSFPASVAHG</sequence>
<feature type="transmembrane region" description="Helical" evidence="5">
    <location>
        <begin position="81"/>
        <end position="99"/>
    </location>
</feature>
<feature type="transmembrane region" description="Helical" evidence="5">
    <location>
        <begin position="140"/>
        <end position="159"/>
    </location>
</feature>
<accession>A0A7S9LVF2</accession>
<evidence type="ECO:0000313" key="7">
    <source>
        <dbReference type="EMBL" id="QPH56056.1"/>
    </source>
</evidence>
<dbReference type="EMBL" id="CP064942">
    <property type="protein sequence ID" value="QPH56056.1"/>
    <property type="molecule type" value="Genomic_DNA"/>
</dbReference>
<proteinExistence type="predicted"/>
<keyword evidence="7" id="KW-0436">Ligase</keyword>
<dbReference type="Proteomes" id="UP000594800">
    <property type="component" value="Chromosome"/>
</dbReference>
<dbReference type="Pfam" id="PF04932">
    <property type="entry name" value="Wzy_C"/>
    <property type="match status" value="1"/>
</dbReference>
<keyword evidence="3 5" id="KW-1133">Transmembrane helix</keyword>
<dbReference type="InterPro" id="IPR007016">
    <property type="entry name" value="O-antigen_ligase-rel_domated"/>
</dbReference>
<feature type="domain" description="O-antigen ligase-related" evidence="6">
    <location>
        <begin position="206"/>
        <end position="359"/>
    </location>
</feature>
<feature type="transmembrane region" description="Helical" evidence="5">
    <location>
        <begin position="225"/>
        <end position="242"/>
    </location>
</feature>
<evidence type="ECO:0000313" key="8">
    <source>
        <dbReference type="Proteomes" id="UP000594800"/>
    </source>
</evidence>
<evidence type="ECO:0000256" key="3">
    <source>
        <dbReference type="ARBA" id="ARBA00022989"/>
    </source>
</evidence>
<dbReference type="RefSeq" id="WP_196105313.1">
    <property type="nucleotide sequence ID" value="NZ_CP064942.1"/>
</dbReference>
<evidence type="ECO:0000256" key="1">
    <source>
        <dbReference type="ARBA" id="ARBA00004141"/>
    </source>
</evidence>
<keyword evidence="4 5" id="KW-0472">Membrane</keyword>
<evidence type="ECO:0000259" key="6">
    <source>
        <dbReference type="Pfam" id="PF04932"/>
    </source>
</evidence>
<dbReference type="GO" id="GO:0016020">
    <property type="term" value="C:membrane"/>
    <property type="evidence" value="ECO:0007669"/>
    <property type="project" value="UniProtKB-SubCell"/>
</dbReference>
<organism evidence="7 8">
    <name type="scientific">Pontivivens ytuae</name>
    <dbReference type="NCBI Taxonomy" id="2789856"/>
    <lineage>
        <taxon>Bacteria</taxon>
        <taxon>Pseudomonadati</taxon>
        <taxon>Pseudomonadota</taxon>
        <taxon>Alphaproteobacteria</taxon>
        <taxon>Rhodobacterales</taxon>
        <taxon>Paracoccaceae</taxon>
        <taxon>Pontivivens</taxon>
    </lineage>
</organism>
<feature type="transmembrane region" description="Helical" evidence="5">
    <location>
        <begin position="111"/>
        <end position="128"/>
    </location>
</feature>
<feature type="transmembrane region" description="Helical" evidence="5">
    <location>
        <begin position="249"/>
        <end position="265"/>
    </location>
</feature>
<feature type="transmembrane region" description="Helical" evidence="5">
    <location>
        <begin position="202"/>
        <end position="219"/>
    </location>
</feature>
<gene>
    <name evidence="7" type="ORF">I0K15_10180</name>
</gene>
<comment type="subcellular location">
    <subcellularLocation>
        <location evidence="1">Membrane</location>
        <topology evidence="1">Multi-pass membrane protein</topology>
    </subcellularLocation>
</comment>